<gene>
    <name evidence="1" type="ordered locus">GNIT_2997</name>
</gene>
<accession>G4QDR4</accession>
<reference evidence="1 2" key="1">
    <citation type="journal article" date="2011" name="J. Bacteriol.">
        <title>Complete genome sequence of seawater bacterium Glaciecola nitratireducens FR1064T.</title>
        <authorList>
            <person name="Bian F."/>
            <person name="Qin Q.L."/>
            <person name="Xie B.B."/>
            <person name="Shu Y.L."/>
            <person name="Zhang X.Y."/>
            <person name="Yu Y."/>
            <person name="Chen B."/>
            <person name="Chen X.L."/>
            <person name="Zhou B.C."/>
            <person name="Zhang Y.Z."/>
        </authorList>
    </citation>
    <scope>NUCLEOTIDE SEQUENCE [LARGE SCALE GENOMIC DNA]</scope>
    <source>
        <strain evidence="2">JCM 12485 / KCTC 12276 / FR1064</strain>
    </source>
</reference>
<organism evidence="1 2">
    <name type="scientific">Glaciecola nitratireducens (strain JCM 12485 / KCTC 12276 / FR1064)</name>
    <dbReference type="NCBI Taxonomy" id="1085623"/>
    <lineage>
        <taxon>Bacteria</taxon>
        <taxon>Pseudomonadati</taxon>
        <taxon>Pseudomonadota</taxon>
        <taxon>Gammaproteobacteria</taxon>
        <taxon>Alteromonadales</taxon>
        <taxon>Alteromonadaceae</taxon>
        <taxon>Brumicola</taxon>
    </lineage>
</organism>
<dbReference type="AlphaFoldDB" id="G4QDR4"/>
<dbReference type="KEGG" id="gni:GNIT_2997"/>
<sequence>MIDFQATQITAVVKLNSHKMMLSNYSYPPWLQSIGYRIN</sequence>
<proteinExistence type="predicted"/>
<dbReference type="HOGENOM" id="CLU_3310444_0_0_6"/>
<name>G4QDR4_GLANF</name>
<dbReference type="EMBL" id="CP003060">
    <property type="protein sequence ID" value="AEP31093.1"/>
    <property type="molecule type" value="Genomic_DNA"/>
</dbReference>
<dbReference type="Proteomes" id="UP000009282">
    <property type="component" value="Chromosome"/>
</dbReference>
<evidence type="ECO:0000313" key="1">
    <source>
        <dbReference type="EMBL" id="AEP31093.1"/>
    </source>
</evidence>
<protein>
    <submittedName>
        <fullName evidence="1">Uncharacterized protein</fullName>
    </submittedName>
</protein>
<evidence type="ECO:0000313" key="2">
    <source>
        <dbReference type="Proteomes" id="UP000009282"/>
    </source>
</evidence>
<keyword evidence="2" id="KW-1185">Reference proteome</keyword>